<evidence type="ECO:0000259" key="6">
    <source>
        <dbReference type="PROSITE" id="PS50126"/>
    </source>
</evidence>
<feature type="domain" description="S1 motif" evidence="6">
    <location>
        <begin position="197"/>
        <end position="265"/>
    </location>
</feature>
<dbReference type="RefSeq" id="WP_043665716.1">
    <property type="nucleotide sequence ID" value="NZ_JSEG01000018.1"/>
</dbReference>
<evidence type="ECO:0000313" key="8">
    <source>
        <dbReference type="Proteomes" id="UP000238081"/>
    </source>
</evidence>
<comment type="similarity">
    <text evidence="1">Belongs to the bacterial ribosomal protein bS1 family.</text>
</comment>
<dbReference type="InterPro" id="IPR003029">
    <property type="entry name" value="S1_domain"/>
</dbReference>
<dbReference type="Proteomes" id="UP000238081">
    <property type="component" value="Unassembled WGS sequence"/>
</dbReference>
<keyword evidence="3" id="KW-0687">Ribonucleoprotein</keyword>
<dbReference type="FunFam" id="2.40.50.140:FF:000103">
    <property type="entry name" value="protein RRP5 homolog"/>
    <property type="match status" value="1"/>
</dbReference>
<evidence type="ECO:0000256" key="2">
    <source>
        <dbReference type="ARBA" id="ARBA00022980"/>
    </source>
</evidence>
<dbReference type="PROSITE" id="PS50126">
    <property type="entry name" value="S1"/>
    <property type="match status" value="4"/>
</dbReference>
<dbReference type="GO" id="GO:0022627">
    <property type="term" value="C:cytosolic small ribosomal subunit"/>
    <property type="evidence" value="ECO:0007669"/>
    <property type="project" value="TreeGrafter"/>
</dbReference>
<reference evidence="7 8" key="1">
    <citation type="submission" date="2016-01" db="EMBL/GenBank/DDBJ databases">
        <title>Characterization of the Clostridium difficile lineages that are prevalent in Hong Kong and China.</title>
        <authorList>
            <person name="Kwok J.S.-L."/>
            <person name="Lam W.-Y."/>
            <person name="Ip M."/>
            <person name="Chan T.-F."/>
            <person name="Hawkey P.M."/>
            <person name="Tsui S.K.-W."/>
        </authorList>
    </citation>
    <scope>NUCLEOTIDE SEQUENCE [LARGE SCALE GENOMIC DNA]</scope>
    <source>
        <strain evidence="7 8">300064</strain>
    </source>
</reference>
<evidence type="ECO:0000256" key="4">
    <source>
        <dbReference type="ARBA" id="ARBA00025604"/>
    </source>
</evidence>
<dbReference type="PRINTS" id="PR00681">
    <property type="entry name" value="RIBOSOMALS1"/>
</dbReference>
<keyword evidence="5" id="KW-0694">RNA-binding</keyword>
<dbReference type="NCBIfam" id="NF005208">
    <property type="entry name" value="PRK06676.1"/>
    <property type="match status" value="1"/>
</dbReference>
<proteinExistence type="inferred from homology"/>
<dbReference type="PROSITE" id="PS50889">
    <property type="entry name" value="S4"/>
    <property type="match status" value="1"/>
</dbReference>
<dbReference type="FunFam" id="2.40.50.140:FF:000051">
    <property type="entry name" value="RNA-binding transcriptional accessory protein"/>
    <property type="match status" value="1"/>
</dbReference>
<dbReference type="CDD" id="cd05688">
    <property type="entry name" value="S1_RPS1_repeat_ec3"/>
    <property type="match status" value="1"/>
</dbReference>
<dbReference type="AlphaFoldDB" id="A0A2S7FB47"/>
<dbReference type="SUPFAM" id="SSF50249">
    <property type="entry name" value="Nucleic acid-binding proteins"/>
    <property type="match status" value="4"/>
</dbReference>
<dbReference type="GO" id="GO:0003735">
    <property type="term" value="F:structural constituent of ribosome"/>
    <property type="evidence" value="ECO:0007669"/>
    <property type="project" value="TreeGrafter"/>
</dbReference>
<accession>A0A2S7FB47</accession>
<dbReference type="Gene3D" id="2.40.50.140">
    <property type="entry name" value="Nucleic acid-binding proteins"/>
    <property type="match status" value="3"/>
</dbReference>
<dbReference type="SMART" id="SM00316">
    <property type="entry name" value="S1"/>
    <property type="match status" value="4"/>
</dbReference>
<dbReference type="Pfam" id="PF00575">
    <property type="entry name" value="S1"/>
    <property type="match status" value="4"/>
</dbReference>
<feature type="domain" description="S1 motif" evidence="6">
    <location>
        <begin position="282"/>
        <end position="351"/>
    </location>
</feature>
<sequence length="383" mass="42897">MANEEILNSMDELLKDYDVKKLNRGDILKGTVIDVNDKEVSVNINYAFDGLISKEEVSSDEKDPRDVVAIGDEIEVYVISPNDGDGYVELSLIRSKQIKEKENIKDAFKNGNIVSVKIKEEIKGGLSAYYGNLRVFIPGSLASRERIQLSTLVGKEIDVKITELDLNNNKIVASRRVIEEEEYNKNKKVIWNSLQEGEKRTGVVKKLVKFGAFVDIGGVEGLIHLSDLSWERVNKPEDIVKEGDKVEVFIGSVDKEKERLSLILKDIAKEPWSVHSAEINEGDVLEGKVVRLTSFGAFVELFDGVEGLVHITEITDENIAKASDVLQLNQKVKVKVLSIDRESKKMSLSIKDAVESSKEYLEYVDNEEDGTSLADLLKGFKFN</sequence>
<dbReference type="InterPro" id="IPR012340">
    <property type="entry name" value="NA-bd_OB-fold"/>
</dbReference>
<comment type="function">
    <text evidence="4">Binds mRNA; thus facilitating recognition of the initiation point. It is needed to translate mRNA with a short Shine-Dalgarno (SD) purine-rich sequence.</text>
</comment>
<gene>
    <name evidence="7" type="ORF">AWN73_12675</name>
</gene>
<organism evidence="7 8">
    <name type="scientific">Clostridium butyricum</name>
    <dbReference type="NCBI Taxonomy" id="1492"/>
    <lineage>
        <taxon>Bacteria</taxon>
        <taxon>Bacillati</taxon>
        <taxon>Bacillota</taxon>
        <taxon>Clostridia</taxon>
        <taxon>Eubacteriales</taxon>
        <taxon>Clostridiaceae</taxon>
        <taxon>Clostridium</taxon>
    </lineage>
</organism>
<protein>
    <submittedName>
        <fullName evidence="7">30S ribosomal protein S1</fullName>
    </submittedName>
</protein>
<keyword evidence="2 7" id="KW-0689">Ribosomal protein</keyword>
<dbReference type="GO" id="GO:0006412">
    <property type="term" value="P:translation"/>
    <property type="evidence" value="ECO:0007669"/>
    <property type="project" value="TreeGrafter"/>
</dbReference>
<dbReference type="GO" id="GO:0003729">
    <property type="term" value="F:mRNA binding"/>
    <property type="evidence" value="ECO:0007669"/>
    <property type="project" value="UniProtKB-ARBA"/>
</dbReference>
<dbReference type="PANTHER" id="PTHR10724">
    <property type="entry name" value="30S RIBOSOMAL PROTEIN S1"/>
    <property type="match status" value="1"/>
</dbReference>
<evidence type="ECO:0000256" key="1">
    <source>
        <dbReference type="ARBA" id="ARBA00006767"/>
    </source>
</evidence>
<evidence type="ECO:0000256" key="5">
    <source>
        <dbReference type="PROSITE-ProRule" id="PRU00182"/>
    </source>
</evidence>
<feature type="domain" description="S1 motif" evidence="6">
    <location>
        <begin position="111"/>
        <end position="176"/>
    </location>
</feature>
<evidence type="ECO:0000256" key="3">
    <source>
        <dbReference type="ARBA" id="ARBA00023274"/>
    </source>
</evidence>
<dbReference type="CDD" id="cd04465">
    <property type="entry name" value="S1_RPS1_repeat_ec2_hs2"/>
    <property type="match status" value="1"/>
</dbReference>
<dbReference type="PANTHER" id="PTHR10724:SF7">
    <property type="entry name" value="SMALL RIBOSOMAL SUBUNIT PROTEIN BS1C"/>
    <property type="match status" value="1"/>
</dbReference>
<dbReference type="InterPro" id="IPR035104">
    <property type="entry name" value="Ribosomal_protein_S1-like"/>
</dbReference>
<evidence type="ECO:0000313" key="7">
    <source>
        <dbReference type="EMBL" id="PPV15125.1"/>
    </source>
</evidence>
<dbReference type="InterPro" id="IPR050437">
    <property type="entry name" value="Ribos_protein_bS1-like"/>
</dbReference>
<comment type="caution">
    <text evidence="7">The sequence shown here is derived from an EMBL/GenBank/DDBJ whole genome shotgun (WGS) entry which is preliminary data.</text>
</comment>
<feature type="domain" description="S1 motif" evidence="6">
    <location>
        <begin position="25"/>
        <end position="93"/>
    </location>
</feature>
<name>A0A2S7FB47_CLOBU</name>
<dbReference type="EMBL" id="LRDH01000102">
    <property type="protein sequence ID" value="PPV15125.1"/>
    <property type="molecule type" value="Genomic_DNA"/>
</dbReference>
<dbReference type="CDD" id="cd05687">
    <property type="entry name" value="S1_RPS1_repeat_ec1_hs1"/>
    <property type="match status" value="1"/>
</dbReference>